<keyword evidence="4 10" id="KW-0812">Transmembrane</keyword>
<dbReference type="AlphaFoldDB" id="A0A1Q1NIT4"/>
<dbReference type="Pfam" id="PF02949">
    <property type="entry name" value="7tm_6"/>
    <property type="match status" value="1"/>
</dbReference>
<comment type="similarity">
    <text evidence="10">Belongs to the insect chemoreceptor superfamily. Heteromeric odorant receptor channel (TC 1.A.69) family.</text>
</comment>
<sequence>MSNQDDVGDDVSVRRIPRSAQKRPQITVKNEKEFDGGCTDYRKYIFCRLMYIDDGLVSRGLTLPLIIIMVHTVTMEVCSFLSIFGSSQIKDGLDCVRSFLLGNLVTMVLFNEFANRRRLGRLHVFLDKSMRTLRTGLPEEEEILKRARDQASSNLKMYIIIFSNNIAPMVFAQPLGEWFAGRSWKRLPIPWSFPPSDTDLAFLLIFLFQFIGVIMANFLAMVFMSFSSITIQITALFDVLLLSLRHIETRAALRSKLEGTDYRQSLYNSLREDITFYEQLVREVGSATPHLRNTFLAFSATVPMIMACEAYPIMLGNFAIADLVKSSVFLAIQFLCWAQTCMRLETMTDQHAAVFQALYNTPWYEADLKYRKLIFMSLTYAAPSKYIKARLSNEITATTATFYSFVVSSFNWLNLIRKMS</sequence>
<dbReference type="GO" id="GO:0005886">
    <property type="term" value="C:plasma membrane"/>
    <property type="evidence" value="ECO:0007669"/>
    <property type="project" value="UniProtKB-SubCell"/>
</dbReference>
<keyword evidence="5 10" id="KW-0552">Olfaction</keyword>
<evidence type="ECO:0000256" key="7">
    <source>
        <dbReference type="ARBA" id="ARBA00023136"/>
    </source>
</evidence>
<keyword evidence="6 10" id="KW-1133">Transmembrane helix</keyword>
<evidence type="ECO:0000256" key="5">
    <source>
        <dbReference type="ARBA" id="ARBA00022725"/>
    </source>
</evidence>
<evidence type="ECO:0000256" key="8">
    <source>
        <dbReference type="ARBA" id="ARBA00023170"/>
    </source>
</evidence>
<dbReference type="PANTHER" id="PTHR21137">
    <property type="entry name" value="ODORANT RECEPTOR"/>
    <property type="match status" value="1"/>
</dbReference>
<keyword evidence="2" id="KW-1003">Cell membrane</keyword>
<reference evidence="11" key="1">
    <citation type="journal article" date="2016" name="Sci. Rep.">
        <title>Identification and expression analysis of an olfactory receptor gene family in green plant bug Apolygus lucorum (Meyer-Dur).</title>
        <authorList>
            <person name="An X.K."/>
            <person name="Sun L."/>
            <person name="Liu H.W."/>
            <person name="Liu D.F."/>
            <person name="Ding Y.X."/>
            <person name="Li L.M."/>
            <person name="Zhang Y.J."/>
            <person name="Guo Y.Y."/>
        </authorList>
    </citation>
    <scope>NUCLEOTIDE SEQUENCE</scope>
</reference>
<dbReference type="PANTHER" id="PTHR21137:SF35">
    <property type="entry name" value="ODORANT RECEPTOR 19A-RELATED"/>
    <property type="match status" value="1"/>
</dbReference>
<keyword evidence="9 10" id="KW-0807">Transducer</keyword>
<evidence type="ECO:0000256" key="10">
    <source>
        <dbReference type="RuleBase" id="RU351113"/>
    </source>
</evidence>
<dbReference type="GO" id="GO:0004984">
    <property type="term" value="F:olfactory receptor activity"/>
    <property type="evidence" value="ECO:0007669"/>
    <property type="project" value="InterPro"/>
</dbReference>
<proteinExistence type="evidence at transcript level"/>
<evidence type="ECO:0000256" key="6">
    <source>
        <dbReference type="ARBA" id="ARBA00022989"/>
    </source>
</evidence>
<evidence type="ECO:0000256" key="2">
    <source>
        <dbReference type="ARBA" id="ARBA00022475"/>
    </source>
</evidence>
<evidence type="ECO:0000256" key="4">
    <source>
        <dbReference type="ARBA" id="ARBA00022692"/>
    </source>
</evidence>
<feature type="transmembrane region" description="Helical" evidence="10">
    <location>
        <begin position="61"/>
        <end position="84"/>
    </location>
</feature>
<keyword evidence="8 10" id="KW-0675">Receptor</keyword>
<comment type="subcellular location">
    <subcellularLocation>
        <location evidence="1 10">Cell membrane</location>
        <topology evidence="1 10">Multi-pass membrane protein</topology>
    </subcellularLocation>
</comment>
<keyword evidence="7 10" id="KW-0472">Membrane</keyword>
<feature type="transmembrane region" description="Helical" evidence="10">
    <location>
        <begin position="155"/>
        <end position="180"/>
    </location>
</feature>
<dbReference type="InterPro" id="IPR004117">
    <property type="entry name" value="7tm6_olfct_rcpt"/>
</dbReference>
<accession>A0A1Q1NIT4</accession>
<evidence type="ECO:0000256" key="3">
    <source>
        <dbReference type="ARBA" id="ARBA00022606"/>
    </source>
</evidence>
<organism evidence="11">
    <name type="scientific">Apolygus lucorum</name>
    <name type="common">Small green plant bug</name>
    <name type="synonym">Lygocoris lucorum</name>
    <dbReference type="NCBI Taxonomy" id="248454"/>
    <lineage>
        <taxon>Eukaryota</taxon>
        <taxon>Metazoa</taxon>
        <taxon>Ecdysozoa</taxon>
        <taxon>Arthropoda</taxon>
        <taxon>Hexapoda</taxon>
        <taxon>Insecta</taxon>
        <taxon>Pterygota</taxon>
        <taxon>Neoptera</taxon>
        <taxon>Paraneoptera</taxon>
        <taxon>Hemiptera</taxon>
        <taxon>Heteroptera</taxon>
        <taxon>Panheteroptera</taxon>
        <taxon>Cimicomorpha</taxon>
        <taxon>Miridae</taxon>
        <taxon>Mirini</taxon>
        <taxon>Apolygus</taxon>
    </lineage>
</organism>
<dbReference type="GO" id="GO:0007165">
    <property type="term" value="P:signal transduction"/>
    <property type="evidence" value="ECO:0007669"/>
    <property type="project" value="UniProtKB-KW"/>
</dbReference>
<reference evidence="11" key="2">
    <citation type="submission" date="2016-03" db="EMBL/GenBank/DDBJ databases">
        <authorList>
            <person name="Ploux O."/>
        </authorList>
    </citation>
    <scope>NUCLEOTIDE SEQUENCE</scope>
</reference>
<protein>
    <recommendedName>
        <fullName evidence="10">Odorant receptor</fullName>
    </recommendedName>
</protein>
<evidence type="ECO:0000313" key="11">
    <source>
        <dbReference type="EMBL" id="AQM56100.1"/>
    </source>
</evidence>
<feature type="transmembrane region" description="Helical" evidence="10">
    <location>
        <begin position="200"/>
        <end position="223"/>
    </location>
</feature>
<evidence type="ECO:0000256" key="1">
    <source>
        <dbReference type="ARBA" id="ARBA00004651"/>
    </source>
</evidence>
<dbReference type="EMBL" id="KU958271">
    <property type="protein sequence ID" value="AQM56100.1"/>
    <property type="molecule type" value="mRNA"/>
</dbReference>
<name>A0A1Q1NIT4_APOLU</name>
<keyword evidence="3 10" id="KW-0716">Sensory transduction</keyword>
<evidence type="ECO:0000256" key="9">
    <source>
        <dbReference type="ARBA" id="ARBA00023224"/>
    </source>
</evidence>
<comment type="caution">
    <text evidence="10">Lacks conserved residue(s) required for the propagation of feature annotation.</text>
</comment>
<dbReference type="GO" id="GO:0005549">
    <property type="term" value="F:odorant binding"/>
    <property type="evidence" value="ECO:0007669"/>
    <property type="project" value="InterPro"/>
</dbReference>
<gene>
    <name evidence="11" type="primary">OR94</name>
</gene>